<name>A0ABV7JMI9_9SPHI</name>
<sequence>MHLLFAVLFSPQFFKQDTIAQDLLSFGTNKVIPSAIQKQALIALSHYPELKNANIQFIFKPGLKGSIMAARPVIGSLFKRRDKRSYQILINPVFKLEHAIEPIRQIPDSVMIGWLGHELGHIMDYERRSVWSLMGFGISYWLSKKFVRKAERAADSFAINGGMVDYLLATKAFILDHADLPQAYKDKIAALYLSPDEIMELVTELEGEDQEKQGELVAEEEEVMREVEEELKKLPPERGSS</sequence>
<protein>
    <recommendedName>
        <fullName evidence="4">Peptidase M48 domain-containing protein</fullName>
    </recommendedName>
</protein>
<comment type="caution">
    <text evidence="2">The sequence shown here is derived from an EMBL/GenBank/DDBJ whole genome shotgun (WGS) entry which is preliminary data.</text>
</comment>
<organism evidence="2 3">
    <name type="scientific">Parapedobacter deserti</name>
    <dbReference type="NCBI Taxonomy" id="1912957"/>
    <lineage>
        <taxon>Bacteria</taxon>
        <taxon>Pseudomonadati</taxon>
        <taxon>Bacteroidota</taxon>
        <taxon>Sphingobacteriia</taxon>
        <taxon>Sphingobacteriales</taxon>
        <taxon>Sphingobacteriaceae</taxon>
        <taxon>Parapedobacter</taxon>
    </lineage>
</organism>
<gene>
    <name evidence="2" type="ORF">ACFOET_11850</name>
</gene>
<evidence type="ECO:0008006" key="4">
    <source>
        <dbReference type="Google" id="ProtNLM"/>
    </source>
</evidence>
<dbReference type="EMBL" id="JBHRTA010000037">
    <property type="protein sequence ID" value="MFC3198307.1"/>
    <property type="molecule type" value="Genomic_DNA"/>
</dbReference>
<evidence type="ECO:0000313" key="3">
    <source>
        <dbReference type="Proteomes" id="UP001595526"/>
    </source>
</evidence>
<reference evidence="3" key="1">
    <citation type="journal article" date="2019" name="Int. J. Syst. Evol. Microbiol.">
        <title>The Global Catalogue of Microorganisms (GCM) 10K type strain sequencing project: providing services to taxonomists for standard genome sequencing and annotation.</title>
        <authorList>
            <consortium name="The Broad Institute Genomics Platform"/>
            <consortium name="The Broad Institute Genome Sequencing Center for Infectious Disease"/>
            <person name="Wu L."/>
            <person name="Ma J."/>
        </authorList>
    </citation>
    <scope>NUCLEOTIDE SEQUENCE [LARGE SCALE GENOMIC DNA]</scope>
    <source>
        <strain evidence="3">KCTC 52416</strain>
    </source>
</reference>
<keyword evidence="3" id="KW-1185">Reference proteome</keyword>
<dbReference type="RefSeq" id="WP_379022837.1">
    <property type="nucleotide sequence ID" value="NZ_JBHRTA010000037.1"/>
</dbReference>
<accession>A0ABV7JMI9</accession>
<feature type="coiled-coil region" evidence="1">
    <location>
        <begin position="202"/>
        <end position="230"/>
    </location>
</feature>
<dbReference type="Proteomes" id="UP001595526">
    <property type="component" value="Unassembled WGS sequence"/>
</dbReference>
<evidence type="ECO:0000313" key="2">
    <source>
        <dbReference type="EMBL" id="MFC3198307.1"/>
    </source>
</evidence>
<proteinExistence type="predicted"/>
<evidence type="ECO:0000256" key="1">
    <source>
        <dbReference type="SAM" id="Coils"/>
    </source>
</evidence>
<keyword evidence="1" id="KW-0175">Coiled coil</keyword>